<feature type="domain" description="Glycosyl transferase family 1" evidence="1">
    <location>
        <begin position="171"/>
        <end position="296"/>
    </location>
</feature>
<proteinExistence type="predicted"/>
<organism evidence="2 3">
    <name type="scientific">Muiribacterium halophilum</name>
    <dbReference type="NCBI Taxonomy" id="2053465"/>
    <lineage>
        <taxon>Bacteria</taxon>
        <taxon>Candidatus Muiribacteriota</taxon>
        <taxon>Candidatus Muiribacteriia</taxon>
        <taxon>Candidatus Muiribacteriales</taxon>
        <taxon>Candidatus Muiribacteriaceae</taxon>
        <taxon>Candidatus Muiribacterium</taxon>
    </lineage>
</organism>
<evidence type="ECO:0000313" key="2">
    <source>
        <dbReference type="EMBL" id="PLX16143.1"/>
    </source>
</evidence>
<name>A0A2N5ZBT8_MUIH1</name>
<dbReference type="Proteomes" id="UP000234857">
    <property type="component" value="Unassembled WGS sequence"/>
</dbReference>
<dbReference type="InterPro" id="IPR001296">
    <property type="entry name" value="Glyco_trans_1"/>
</dbReference>
<comment type="caution">
    <text evidence="2">The sequence shown here is derived from an EMBL/GenBank/DDBJ whole genome shotgun (WGS) entry which is preliminary data.</text>
</comment>
<dbReference type="PANTHER" id="PTHR12526">
    <property type="entry name" value="GLYCOSYLTRANSFERASE"/>
    <property type="match status" value="1"/>
</dbReference>
<sequence length="359" mass="42037">MNKKILILNPVGFIGGAEVSLLSFIKHNPDLIYKIILPFPGNLTDSLKELNIKYSVVYPDVDFNKLSRKSFNIFSFFNFVKYAYKIKNNISNDKFDIIYSNGIKMHLTGLLLSLMIRKKIVWHFRDILNNKYIKTLFYFLSLFTKIVICNSNLTAKQFPRFKTKTIFNSVENVHNIKLKNSETKKLAMVAHLTSLKNIDIAIDTMKYLDDDYTLHIFGEEPYLTQQPYKEILLKKAIENNVSNRVFFHGFLTDISKIYTNCDLFLTLSERESFGRTNIEALSYKKPILTTATGIFHKKSSLPFVLDYVSLKPESLSRKIRQVFDDYYGFNFKCNTFWMKNKKKFDIIRNNKNIKKVILC</sequence>
<evidence type="ECO:0000259" key="1">
    <source>
        <dbReference type="Pfam" id="PF00534"/>
    </source>
</evidence>
<gene>
    <name evidence="2" type="ORF">C0601_10995</name>
</gene>
<dbReference type="GO" id="GO:0016757">
    <property type="term" value="F:glycosyltransferase activity"/>
    <property type="evidence" value="ECO:0007669"/>
    <property type="project" value="InterPro"/>
</dbReference>
<dbReference type="Gene3D" id="3.40.50.2000">
    <property type="entry name" value="Glycogen Phosphorylase B"/>
    <property type="match status" value="2"/>
</dbReference>
<dbReference type="EMBL" id="PKTG01000122">
    <property type="protein sequence ID" value="PLX16143.1"/>
    <property type="molecule type" value="Genomic_DNA"/>
</dbReference>
<dbReference type="PANTHER" id="PTHR12526:SF627">
    <property type="entry name" value="D-RHAMNOSYLTRANSFERASE WBPZ"/>
    <property type="match status" value="1"/>
</dbReference>
<accession>A0A2N5ZBT8</accession>
<protein>
    <recommendedName>
        <fullName evidence="1">Glycosyl transferase family 1 domain-containing protein</fullName>
    </recommendedName>
</protein>
<dbReference type="SUPFAM" id="SSF53756">
    <property type="entry name" value="UDP-Glycosyltransferase/glycogen phosphorylase"/>
    <property type="match status" value="1"/>
</dbReference>
<reference evidence="2 3" key="1">
    <citation type="submission" date="2017-11" db="EMBL/GenBank/DDBJ databases">
        <title>Genome-resolved metagenomics identifies genetic mobility, metabolic interactions, and unexpected diversity in perchlorate-reducing communities.</title>
        <authorList>
            <person name="Barnum T.P."/>
            <person name="Figueroa I.A."/>
            <person name="Carlstrom C.I."/>
            <person name="Lucas L.N."/>
            <person name="Engelbrektson A.L."/>
            <person name="Coates J.D."/>
        </authorList>
    </citation>
    <scope>NUCLEOTIDE SEQUENCE [LARGE SCALE GENOMIC DNA]</scope>
    <source>
        <strain evidence="2">BM706</strain>
    </source>
</reference>
<dbReference type="Pfam" id="PF00534">
    <property type="entry name" value="Glycos_transf_1"/>
    <property type="match status" value="1"/>
</dbReference>
<evidence type="ECO:0000313" key="3">
    <source>
        <dbReference type="Proteomes" id="UP000234857"/>
    </source>
</evidence>
<dbReference type="AlphaFoldDB" id="A0A2N5ZBT8"/>